<reference evidence="1" key="3">
    <citation type="submission" date="2025-09" db="UniProtKB">
        <authorList>
            <consortium name="Ensembl"/>
        </authorList>
    </citation>
    <scope>IDENTIFICATION</scope>
</reference>
<organism evidence="1 2">
    <name type="scientific">Macaca fascicularis</name>
    <name type="common">Crab-eating macaque</name>
    <name type="synonym">Cynomolgus monkey</name>
    <dbReference type="NCBI Taxonomy" id="9541"/>
    <lineage>
        <taxon>Eukaryota</taxon>
        <taxon>Metazoa</taxon>
        <taxon>Chordata</taxon>
        <taxon>Craniata</taxon>
        <taxon>Vertebrata</taxon>
        <taxon>Euteleostomi</taxon>
        <taxon>Mammalia</taxon>
        <taxon>Eutheria</taxon>
        <taxon>Euarchontoglires</taxon>
        <taxon>Primates</taxon>
        <taxon>Haplorrhini</taxon>
        <taxon>Catarrhini</taxon>
        <taxon>Cercopithecidae</taxon>
        <taxon>Cercopithecinae</taxon>
        <taxon>Macaca</taxon>
    </lineage>
</organism>
<reference evidence="1 2" key="1">
    <citation type="submission" date="2013-03" db="EMBL/GenBank/DDBJ databases">
        <authorList>
            <person name="Warren W."/>
            <person name="Wilson R.K."/>
        </authorList>
    </citation>
    <scope>NUCLEOTIDE SEQUENCE</scope>
</reference>
<proteinExistence type="predicted"/>
<dbReference type="Ensembl" id="ENSMFAT00000076390.1">
    <property type="protein sequence ID" value="ENSMFAP00000049527.1"/>
    <property type="gene ID" value="ENSMFAG00000048960.1"/>
</dbReference>
<dbReference type="Proteomes" id="UP000233100">
    <property type="component" value="Chromosome 3"/>
</dbReference>
<evidence type="ECO:0000313" key="2">
    <source>
        <dbReference type="Proteomes" id="UP000233100"/>
    </source>
</evidence>
<evidence type="ECO:0000313" key="1">
    <source>
        <dbReference type="Ensembl" id="ENSMFAP00000049527.1"/>
    </source>
</evidence>
<dbReference type="GeneTree" id="ENSGT01150000290173"/>
<reference evidence="1" key="2">
    <citation type="submission" date="2025-08" db="UniProtKB">
        <authorList>
            <consortium name="Ensembl"/>
        </authorList>
    </citation>
    <scope>IDENTIFICATION</scope>
</reference>
<name>A0A7N9IB04_MACFA</name>
<dbReference type="AlphaFoldDB" id="A0A7N9IB04"/>
<protein>
    <submittedName>
        <fullName evidence="1">Uncharacterized protein</fullName>
    </submittedName>
</protein>
<accession>A0A7N9IB04</accession>
<sequence>MQGWCSGGLTPGLKQSSQLLGKLRQENGMNPGGRACSELRLRRCTPAWVTEQDYVSKK</sequence>
<keyword evidence="2" id="KW-1185">Reference proteome</keyword>